<sequence>MNWDPTSVINAGISLLALESEHAMEVEMTTASTKKKELYNMFMKLSELIPGLQESADWDLVHHRLEHHKSAAKTEDNRTFKVSLPQWQAWNPPLSCESKLGRGLSHPECTRLLCPIDVDWDCKVARNKFQVELDPPMTATRWPAFLYENYKADLNNLAKGFMRSDIMVRATRAVLFPPSVANAKDRPDHKSNRKSKATIYEMDQITPGLLAYMAVGIRYALSSETTFNLCGGVFNYQRFYTDLVAYLTDPACKRETDKLIQWWNDCLFPLKHVVEDDTLSDMLSRLRAQVQAGDQQHLWSDNIDE</sequence>
<protein>
    <submittedName>
        <fullName evidence="1">Uncharacterized protein</fullName>
    </submittedName>
</protein>
<evidence type="ECO:0000313" key="1">
    <source>
        <dbReference type="EMBL" id="KAB5587590.1"/>
    </source>
</evidence>
<dbReference type="EMBL" id="SSOP01000952">
    <property type="protein sequence ID" value="KAB5587590.1"/>
    <property type="molecule type" value="Genomic_DNA"/>
</dbReference>
<comment type="caution">
    <text evidence="1">The sequence shown here is derived from an EMBL/GenBank/DDBJ whole genome shotgun (WGS) entry which is preliminary data.</text>
</comment>
<organism evidence="1 2">
    <name type="scientific">Ceratobasidium theobromae</name>
    <dbReference type="NCBI Taxonomy" id="1582974"/>
    <lineage>
        <taxon>Eukaryota</taxon>
        <taxon>Fungi</taxon>
        <taxon>Dikarya</taxon>
        <taxon>Basidiomycota</taxon>
        <taxon>Agaricomycotina</taxon>
        <taxon>Agaricomycetes</taxon>
        <taxon>Cantharellales</taxon>
        <taxon>Ceratobasidiaceae</taxon>
        <taxon>Ceratobasidium</taxon>
    </lineage>
</organism>
<dbReference type="InterPro" id="IPR046521">
    <property type="entry name" value="DUF6698"/>
</dbReference>
<keyword evidence="2" id="KW-1185">Reference proteome</keyword>
<dbReference type="Proteomes" id="UP000383932">
    <property type="component" value="Unassembled WGS sequence"/>
</dbReference>
<gene>
    <name evidence="1" type="ORF">CTheo_8971</name>
</gene>
<reference evidence="1 2" key="1">
    <citation type="journal article" date="2019" name="Fungal Biol. Biotechnol.">
        <title>Draft genome sequence of fastidious pathogen Ceratobasidium theobromae, which causes vascular-streak dieback in Theobroma cacao.</title>
        <authorList>
            <person name="Ali S.S."/>
            <person name="Asman A."/>
            <person name="Shao J."/>
            <person name="Firmansyah A.P."/>
            <person name="Susilo A.W."/>
            <person name="Rosmana A."/>
            <person name="McMahon P."/>
            <person name="Junaid M."/>
            <person name="Guest D."/>
            <person name="Kheng T.Y."/>
            <person name="Meinhardt L.W."/>
            <person name="Bailey B.A."/>
        </authorList>
    </citation>
    <scope>NUCLEOTIDE SEQUENCE [LARGE SCALE GENOMIC DNA]</scope>
    <source>
        <strain evidence="1 2">CT2</strain>
    </source>
</reference>
<dbReference type="OrthoDB" id="2662502at2759"/>
<name>A0A5N5Q6Z9_9AGAM</name>
<proteinExistence type="predicted"/>
<evidence type="ECO:0000313" key="2">
    <source>
        <dbReference type="Proteomes" id="UP000383932"/>
    </source>
</evidence>
<accession>A0A5N5Q6Z9</accession>
<dbReference type="Pfam" id="PF20414">
    <property type="entry name" value="DUF6698"/>
    <property type="match status" value="1"/>
</dbReference>
<dbReference type="AlphaFoldDB" id="A0A5N5Q6Z9"/>